<evidence type="ECO:0000313" key="12">
    <source>
        <dbReference type="WBParaSite" id="HCON_00062000-00001"/>
    </source>
</evidence>
<dbReference type="Gene3D" id="1.10.460.10">
    <property type="entry name" value="Topoisomerase I, domain 2"/>
    <property type="match status" value="1"/>
</dbReference>
<evidence type="ECO:0000256" key="2">
    <source>
        <dbReference type="ARBA" id="ARBA00009446"/>
    </source>
</evidence>
<feature type="compositionally biased region" description="Basic and acidic residues" evidence="8">
    <location>
        <begin position="380"/>
        <end position="393"/>
    </location>
</feature>
<protein>
    <recommendedName>
        <fullName evidence="3 7">DNA topoisomerase</fullName>
        <ecNumber evidence="3 7">5.6.2.1</ecNumber>
    </recommendedName>
</protein>
<dbReference type="CDD" id="cd00186">
    <property type="entry name" value="TOP1Ac"/>
    <property type="match status" value="1"/>
</dbReference>
<sequence length="868" mass="97465">YRSMKSATVLMVAEKPLLADSIAKILSNNTASKRKGRNGVCSVSEYGGQFLGKPAFFKVTSTCGHVMSLDFPPRFNNWERIDPVELYSAPTTKIEANPKMHMNDYLSFEAKGADYLVLWLDCDKEGENICFEVIDAVRDAMKRPQYGNFMDNVYRARFSAITEKDIKYAMQNLARPNQNEARAVDARQELDLRVGCSFTRFQTKFFQNKYGDLDSTVISYGPCQTPTLGFCVTRHDQITHFKPESYWVLQCKFDTPDGTTIRPEWKRGRLFDRDVCQLFLDRVKKAGTGIVTDRTTKESRKERPIALNTVELMRVASSSFGISPASTMSVAEQLYTQGYISYPRTETTAYPPNFDLVGTLKQQSNNPKWGDIVKKVLNDGIRKPKGGEDKGDHPPITPMKPSNGQLSGDMARIYDYVVQHFVATLMGPCIYDVTTVTISCGDEIFQLTGKTVKDPGFTEVMTWLNVDDDQKVPSLNAGDQVTLKESSLYAGETSPPGYLTESELITLMEKHGIGTDASIPVHINTISQRNYVTVESGRRLVPTQLGISLVHGYWRVDRELVLPTMRAEVETQLNLIAQGKADYHAVRDHALEMFLQKFIYYVKNIGQVDTLFEASFTSLSDSGKPFCRCGKCRRYMKLVATRPQRLFCPTCQETYSVPNFKDGVLRPYGEKKCPLDEFELVYWHGPGGKLARSFAFCPFCYNNPPFESMKESEGCLNCPHPACPHSYMTSGVCGCLQECGGVMVLDPQSHPKWRLTCNRCPSVVAMFDGALKFRVTESSCPDCEARIVIAEYKDKSPLPDDKTTFKGCMFCDESVKNLVNLHHAFRSEDDRIRQDSRRGGRGRGRGRGRGAARGVARGSGRGAKKPRV</sequence>
<comment type="catalytic activity">
    <reaction evidence="1 7">
        <text>ATP-independent breakage of single-stranded DNA, followed by passage and rejoining.</text>
        <dbReference type="EC" id="5.6.2.1"/>
    </reaction>
</comment>
<evidence type="ECO:0000256" key="4">
    <source>
        <dbReference type="ARBA" id="ARBA00023029"/>
    </source>
</evidence>
<dbReference type="GO" id="GO:0005634">
    <property type="term" value="C:nucleus"/>
    <property type="evidence" value="ECO:0007669"/>
    <property type="project" value="TreeGrafter"/>
</dbReference>
<name>A0A7I4Y7E0_HAECO</name>
<dbReference type="Pfam" id="PF01131">
    <property type="entry name" value="Topoisom_bac"/>
    <property type="match status" value="1"/>
</dbReference>
<evidence type="ECO:0000256" key="3">
    <source>
        <dbReference type="ARBA" id="ARBA00012891"/>
    </source>
</evidence>
<dbReference type="InterPro" id="IPR034144">
    <property type="entry name" value="TOPRIM_TopoIII"/>
</dbReference>
<dbReference type="PANTHER" id="PTHR11390">
    <property type="entry name" value="PROKARYOTIC DNA TOPOISOMERASE"/>
    <property type="match status" value="1"/>
</dbReference>
<dbReference type="GO" id="GO:0003677">
    <property type="term" value="F:DNA binding"/>
    <property type="evidence" value="ECO:0007669"/>
    <property type="project" value="UniProtKB-KW"/>
</dbReference>
<dbReference type="EC" id="5.6.2.1" evidence="3 7"/>
<dbReference type="PROSITE" id="PS00396">
    <property type="entry name" value="TOPO_IA_1"/>
    <property type="match status" value="1"/>
</dbReference>
<dbReference type="OMA" id="VIHNVYS"/>
<dbReference type="AlphaFoldDB" id="A0A7I4Y7E0"/>
<dbReference type="InterPro" id="IPR013824">
    <property type="entry name" value="Topo_IA_cen_sub1"/>
</dbReference>
<keyword evidence="4 7" id="KW-0799">Topoisomerase</keyword>
<dbReference type="PROSITE" id="PS50880">
    <property type="entry name" value="TOPRIM"/>
    <property type="match status" value="1"/>
</dbReference>
<dbReference type="SMART" id="SM00436">
    <property type="entry name" value="TOP1Bc"/>
    <property type="match status" value="1"/>
</dbReference>
<evidence type="ECO:0000259" key="9">
    <source>
        <dbReference type="PROSITE" id="PS50880"/>
    </source>
</evidence>
<dbReference type="Gene3D" id="3.40.50.140">
    <property type="match status" value="1"/>
</dbReference>
<evidence type="ECO:0000256" key="5">
    <source>
        <dbReference type="ARBA" id="ARBA00023125"/>
    </source>
</evidence>
<feature type="region of interest" description="Disordered" evidence="8">
    <location>
        <begin position="830"/>
        <end position="868"/>
    </location>
</feature>
<dbReference type="PRINTS" id="PR00417">
    <property type="entry name" value="PRTPISMRASEI"/>
</dbReference>
<accession>A0A7I4Y7E0</accession>
<feature type="compositionally biased region" description="Basic residues" evidence="8">
    <location>
        <begin position="839"/>
        <end position="850"/>
    </location>
</feature>
<feature type="domain" description="Toprim" evidence="9">
    <location>
        <begin position="8"/>
        <end position="161"/>
    </location>
</feature>
<dbReference type="InterPro" id="IPR056452">
    <property type="entry name" value="Zn_ribbon_TOP3B"/>
</dbReference>
<dbReference type="InterPro" id="IPR006171">
    <property type="entry name" value="TOPRIM_dom"/>
</dbReference>
<dbReference type="GO" id="GO:0006265">
    <property type="term" value="P:DNA topological change"/>
    <property type="evidence" value="ECO:0007669"/>
    <property type="project" value="InterPro"/>
</dbReference>
<dbReference type="Pfam" id="PF01751">
    <property type="entry name" value="Toprim"/>
    <property type="match status" value="1"/>
</dbReference>
<dbReference type="GO" id="GO:0006281">
    <property type="term" value="P:DNA repair"/>
    <property type="evidence" value="ECO:0007669"/>
    <property type="project" value="TreeGrafter"/>
</dbReference>
<evidence type="ECO:0000256" key="8">
    <source>
        <dbReference type="SAM" id="MobiDB-lite"/>
    </source>
</evidence>
<dbReference type="Pfam" id="PF23546">
    <property type="entry name" value="Zn_ribbon_TOP3B"/>
    <property type="match status" value="1"/>
</dbReference>
<keyword evidence="6 7" id="KW-0413">Isomerase</keyword>
<keyword evidence="5 7" id="KW-0238">DNA-binding</keyword>
<comment type="similarity">
    <text evidence="2 7">Belongs to the type IA topoisomerase family.</text>
</comment>
<dbReference type="InterPro" id="IPR003601">
    <property type="entry name" value="Topo_IA_2"/>
</dbReference>
<dbReference type="Gene3D" id="2.70.20.10">
    <property type="entry name" value="Topoisomerase I, domain 3"/>
    <property type="match status" value="1"/>
</dbReference>
<dbReference type="Gene3D" id="1.10.290.10">
    <property type="entry name" value="Topoisomerase I, domain 4"/>
    <property type="match status" value="1"/>
</dbReference>
<dbReference type="FunFam" id="3.40.50.140:FF:000002">
    <property type="entry name" value="DNA topoisomerase"/>
    <property type="match status" value="1"/>
</dbReference>
<dbReference type="FunFam" id="1.10.290.10:FF:000001">
    <property type="entry name" value="DNA topoisomerase"/>
    <property type="match status" value="1"/>
</dbReference>
<dbReference type="SUPFAM" id="SSF56712">
    <property type="entry name" value="Prokaryotic type I DNA topoisomerase"/>
    <property type="match status" value="1"/>
</dbReference>
<dbReference type="InterPro" id="IPR003602">
    <property type="entry name" value="Topo_IA_DNA-bd_dom"/>
</dbReference>
<evidence type="ECO:0000256" key="6">
    <source>
        <dbReference type="ARBA" id="ARBA00023235"/>
    </source>
</evidence>
<dbReference type="InterPro" id="IPR023406">
    <property type="entry name" value="Topo_IA_AS"/>
</dbReference>
<proteinExistence type="inferred from homology"/>
<dbReference type="PROSITE" id="PS52039">
    <property type="entry name" value="TOPO_IA_2"/>
    <property type="match status" value="1"/>
</dbReference>
<dbReference type="Proteomes" id="UP000025227">
    <property type="component" value="Unplaced"/>
</dbReference>
<feature type="domain" description="Topo IA-type catalytic" evidence="10">
    <location>
        <begin position="177"/>
        <end position="599"/>
    </location>
</feature>
<evidence type="ECO:0000313" key="11">
    <source>
        <dbReference type="Proteomes" id="UP000025227"/>
    </source>
</evidence>
<dbReference type="InterPro" id="IPR000380">
    <property type="entry name" value="Topo_IA"/>
</dbReference>
<dbReference type="SMART" id="SM00493">
    <property type="entry name" value="TOPRIM"/>
    <property type="match status" value="1"/>
</dbReference>
<dbReference type="CDD" id="cd03362">
    <property type="entry name" value="TOPRIM_TopoIA_TopoIII"/>
    <property type="match status" value="1"/>
</dbReference>
<dbReference type="InterPro" id="IPR013497">
    <property type="entry name" value="Topo_IA_cen"/>
</dbReference>
<dbReference type="SMART" id="SM00437">
    <property type="entry name" value="TOP1Ac"/>
    <property type="match status" value="1"/>
</dbReference>
<dbReference type="GO" id="GO:0003917">
    <property type="term" value="F:DNA topoisomerase type I (single strand cut, ATP-independent) activity"/>
    <property type="evidence" value="ECO:0007669"/>
    <property type="project" value="UniProtKB-EC"/>
</dbReference>
<organism evidence="11 12">
    <name type="scientific">Haemonchus contortus</name>
    <name type="common">Barber pole worm</name>
    <dbReference type="NCBI Taxonomy" id="6289"/>
    <lineage>
        <taxon>Eukaryota</taxon>
        <taxon>Metazoa</taxon>
        <taxon>Ecdysozoa</taxon>
        <taxon>Nematoda</taxon>
        <taxon>Chromadorea</taxon>
        <taxon>Rhabditida</taxon>
        <taxon>Rhabditina</taxon>
        <taxon>Rhabditomorpha</taxon>
        <taxon>Strongyloidea</taxon>
        <taxon>Trichostrongylidae</taxon>
        <taxon>Haemonchus</taxon>
    </lineage>
</organism>
<dbReference type="PANTHER" id="PTHR11390:SF20">
    <property type="entry name" value="DNA TOPOISOMERASE 3-BETA-1"/>
    <property type="match status" value="1"/>
</dbReference>
<keyword evidence="11" id="KW-1185">Reference proteome</keyword>
<dbReference type="WBParaSite" id="HCON_00062000-00001">
    <property type="protein sequence ID" value="HCON_00062000-00001"/>
    <property type="gene ID" value="HCON_00062000"/>
</dbReference>
<dbReference type="InterPro" id="IPR023405">
    <property type="entry name" value="Topo_IA_core_domain"/>
</dbReference>
<evidence type="ECO:0000256" key="1">
    <source>
        <dbReference type="ARBA" id="ARBA00000213"/>
    </source>
</evidence>
<reference evidence="12" key="1">
    <citation type="submission" date="2020-12" db="UniProtKB">
        <authorList>
            <consortium name="WormBaseParasite"/>
        </authorList>
    </citation>
    <scope>IDENTIFICATION</scope>
    <source>
        <strain evidence="12">MHco3</strain>
    </source>
</reference>
<dbReference type="InterPro" id="IPR013825">
    <property type="entry name" value="Topo_IA_cen_sub2"/>
</dbReference>
<evidence type="ECO:0000259" key="10">
    <source>
        <dbReference type="PROSITE" id="PS52039"/>
    </source>
</evidence>
<dbReference type="GO" id="GO:0006310">
    <property type="term" value="P:DNA recombination"/>
    <property type="evidence" value="ECO:0007669"/>
    <property type="project" value="TreeGrafter"/>
</dbReference>
<evidence type="ECO:0000256" key="7">
    <source>
        <dbReference type="RuleBase" id="RU362092"/>
    </source>
</evidence>
<comment type="function">
    <text evidence="7">Introduces a single-strand break via transesterification at a target site in duplex DNA. Releases the supercoiling and torsional tension of DNA introduced during the DNA replication and transcription by transiently cleaving and rejoining one strand of the DNA duplex. The scissile phosphodiester is attacked by the catalytic tyrosine of the enzyme, resulting in the formation of a DNA-(5'-phosphotyrosyl)-enzyme intermediate and the expulsion of a 3'-OH DNA strand.</text>
</comment>
<dbReference type="OrthoDB" id="430051at2759"/>
<feature type="region of interest" description="Disordered" evidence="8">
    <location>
        <begin position="380"/>
        <end position="404"/>
    </location>
</feature>
<dbReference type="InterPro" id="IPR013826">
    <property type="entry name" value="Topo_IA_cen_sub3"/>
</dbReference>